<reference evidence="2" key="1">
    <citation type="journal article" date="2022" name="Nat. Commun.">
        <title>Chromosome evolution and the genetic basis of agronomically important traits in greater yam.</title>
        <authorList>
            <person name="Bredeson J.V."/>
            <person name="Lyons J.B."/>
            <person name="Oniyinde I.O."/>
            <person name="Okereke N.R."/>
            <person name="Kolade O."/>
            <person name="Nnabue I."/>
            <person name="Nwadili C.O."/>
            <person name="Hribova E."/>
            <person name="Parker M."/>
            <person name="Nwogha J."/>
            <person name="Shu S."/>
            <person name="Carlson J."/>
            <person name="Kariba R."/>
            <person name="Muthemba S."/>
            <person name="Knop K."/>
            <person name="Barton G.J."/>
            <person name="Sherwood A.V."/>
            <person name="Lopez-Montes A."/>
            <person name="Asiedu R."/>
            <person name="Jamnadass R."/>
            <person name="Muchugi A."/>
            <person name="Goodstein D."/>
            <person name="Egesi C.N."/>
            <person name="Featherston J."/>
            <person name="Asfaw A."/>
            <person name="Simpson G.G."/>
            <person name="Dolezel J."/>
            <person name="Hendre P.S."/>
            <person name="Van Deynze A."/>
            <person name="Kumar P.L."/>
            <person name="Obidiegwu J.E."/>
            <person name="Bhattacharjee R."/>
            <person name="Rokhsar D.S."/>
        </authorList>
    </citation>
    <scope>NUCLEOTIDE SEQUENCE [LARGE SCALE GENOMIC DNA]</scope>
    <source>
        <strain evidence="2">cv. TDa95/00328</strain>
    </source>
</reference>
<protein>
    <submittedName>
        <fullName evidence="1">Development/cell death domain-containing protein</fullName>
    </submittedName>
</protein>
<proteinExistence type="predicted"/>
<sequence>MASTFPDFSSKFSKPGNSAVSHRNLSKSDLGGMIFGCKHYTMAECLSKLLFGLPALHYPYVRNVEPNLPLFLFNYDDRKLHGIYEAACHGVMNIDPHAWTDDGAWRTPFPAQVRIRVKVQCQPLLESQYRKIIERNYYQGQHFWFELDHTQTRGLVALFRPCPTNAIPATIATRRSCSSTASPVADWKSVVIRGHVDTEAAIPEKNSDASLVVNSNMFASLDFDHEESDCANSSKMSSAGLEDMVAKEPAPNSEELGKDFVDTPHVDATTDLNVSDQTLPKQQYADERFQNEVEAVVLKLQTLSAKRSSLLSSSLHSENECSSSLHSETDLVSSVATIDLNEDIGKISEETPILNVEDNRELGSLSRKGRGIGPLLSFIMSYFIVVQLIKEMKAKSLVLEKKQVESDQEIQRLKDLVRHSERKIEQLEEHLKDLETKLEPSITLNESLNKFVDQYFGSDKVIYLIGGYDGVSWLSSLDAFSPSLDILTPLKSMSTARSYASAVALHGSIFAFGGGESSGGNVWHKTVECYNPKYDEWTMCSPMSTERGNLAGTTLNGKIFAIGGGRGSDCYFDVEMFDPALNKWFNSTSMLEKRLALGAAELHGTLYAVGGYNGYSYLQSAERYDPRERYWTRLPNMNSIRACYSLQAFNEKLYAIGGYDGKKMVSSVETFDPRMGSWLMDEPMKFARGYVASVVLDNAILVIGGSLDGDNVTENVESYKDCIGWTNKYTKAITKRCFFSAAVL</sequence>
<name>A0ACB7U1C3_DIOAL</name>
<evidence type="ECO:0000313" key="1">
    <source>
        <dbReference type="EMBL" id="KAH7654003.1"/>
    </source>
</evidence>
<evidence type="ECO:0000313" key="2">
    <source>
        <dbReference type="Proteomes" id="UP000827976"/>
    </source>
</evidence>
<dbReference type="EMBL" id="CM037029">
    <property type="protein sequence ID" value="KAH7654003.1"/>
    <property type="molecule type" value="Genomic_DNA"/>
</dbReference>
<comment type="caution">
    <text evidence="1">The sequence shown here is derived from an EMBL/GenBank/DDBJ whole genome shotgun (WGS) entry which is preliminary data.</text>
</comment>
<keyword evidence="2" id="KW-1185">Reference proteome</keyword>
<organism evidence="1 2">
    <name type="scientific">Dioscorea alata</name>
    <name type="common">Purple yam</name>
    <dbReference type="NCBI Taxonomy" id="55571"/>
    <lineage>
        <taxon>Eukaryota</taxon>
        <taxon>Viridiplantae</taxon>
        <taxon>Streptophyta</taxon>
        <taxon>Embryophyta</taxon>
        <taxon>Tracheophyta</taxon>
        <taxon>Spermatophyta</taxon>
        <taxon>Magnoliopsida</taxon>
        <taxon>Liliopsida</taxon>
        <taxon>Dioscoreales</taxon>
        <taxon>Dioscoreaceae</taxon>
        <taxon>Dioscorea</taxon>
    </lineage>
</organism>
<accession>A0ACB7U1C3</accession>
<gene>
    <name evidence="1" type="ORF">IHE45_19G116000</name>
</gene>
<dbReference type="Proteomes" id="UP000827976">
    <property type="component" value="Chromosome 19"/>
</dbReference>